<dbReference type="Gene3D" id="3.60.40.10">
    <property type="entry name" value="PPM-type phosphatase domain"/>
    <property type="match status" value="1"/>
</dbReference>
<dbReference type="AlphaFoldDB" id="A0A2H9TID1"/>
<comment type="caution">
    <text evidence="4">The sequence shown here is derived from an EMBL/GenBank/DDBJ whole genome shotgun (WGS) entry which is preliminary data.</text>
</comment>
<organism evidence="4 5">
    <name type="scientific">Paramicrosporidium saccamoebae</name>
    <dbReference type="NCBI Taxonomy" id="1246581"/>
    <lineage>
        <taxon>Eukaryota</taxon>
        <taxon>Fungi</taxon>
        <taxon>Fungi incertae sedis</taxon>
        <taxon>Cryptomycota</taxon>
        <taxon>Cryptomycota incertae sedis</taxon>
        <taxon>Paramicrosporidium</taxon>
    </lineage>
</organism>
<accession>A0A2H9TID1</accession>
<protein>
    <recommendedName>
        <fullName evidence="1">Protein phosphatase</fullName>
        <ecNumber evidence="1">3.1.3.16</ecNumber>
    </recommendedName>
</protein>
<evidence type="ECO:0000256" key="2">
    <source>
        <dbReference type="SAM" id="SignalP"/>
    </source>
</evidence>
<keyword evidence="1" id="KW-0460">Magnesium</keyword>
<dbReference type="STRING" id="1246581.A0A2H9TID1"/>
<keyword evidence="1" id="KW-0479">Metal-binding</keyword>
<dbReference type="PANTHER" id="PTHR12320:SF1">
    <property type="entry name" value="PROTEIN PHOSPHATASE PTC7 HOMOLOG"/>
    <property type="match status" value="1"/>
</dbReference>
<comment type="cofactor">
    <cofactor evidence="1">
        <name>Mn(2+)</name>
        <dbReference type="ChEBI" id="CHEBI:29035"/>
    </cofactor>
</comment>
<dbReference type="GO" id="GO:0046872">
    <property type="term" value="F:metal ion binding"/>
    <property type="evidence" value="ECO:0007669"/>
    <property type="project" value="UniProtKB-UniRule"/>
</dbReference>
<dbReference type="EMBL" id="MTSL01000170">
    <property type="protein sequence ID" value="PJF17508.1"/>
    <property type="molecule type" value="Genomic_DNA"/>
</dbReference>
<dbReference type="SMART" id="SM00332">
    <property type="entry name" value="PP2Cc"/>
    <property type="match status" value="1"/>
</dbReference>
<dbReference type="InterPro" id="IPR001932">
    <property type="entry name" value="PPM-type_phosphatase-like_dom"/>
</dbReference>
<dbReference type="SUPFAM" id="SSF81606">
    <property type="entry name" value="PP2C-like"/>
    <property type="match status" value="1"/>
</dbReference>
<proteinExistence type="inferred from homology"/>
<dbReference type="InterPro" id="IPR039123">
    <property type="entry name" value="PPTC7"/>
</dbReference>
<feature type="chain" id="PRO_5014198622" description="Protein phosphatase" evidence="2">
    <location>
        <begin position="23"/>
        <end position="332"/>
    </location>
</feature>
<feature type="signal peptide" evidence="2">
    <location>
        <begin position="1"/>
        <end position="22"/>
    </location>
</feature>
<comment type="catalytic activity">
    <reaction evidence="1">
        <text>O-phospho-L-threonyl-[protein] + H2O = L-threonyl-[protein] + phosphate</text>
        <dbReference type="Rhea" id="RHEA:47004"/>
        <dbReference type="Rhea" id="RHEA-COMP:11060"/>
        <dbReference type="Rhea" id="RHEA-COMP:11605"/>
        <dbReference type="ChEBI" id="CHEBI:15377"/>
        <dbReference type="ChEBI" id="CHEBI:30013"/>
        <dbReference type="ChEBI" id="CHEBI:43474"/>
        <dbReference type="ChEBI" id="CHEBI:61977"/>
        <dbReference type="EC" id="3.1.3.16"/>
    </reaction>
</comment>
<dbReference type="PROSITE" id="PS51746">
    <property type="entry name" value="PPM_2"/>
    <property type="match status" value="1"/>
</dbReference>
<dbReference type="Proteomes" id="UP000240830">
    <property type="component" value="Unassembled WGS sequence"/>
</dbReference>
<comment type="similarity">
    <text evidence="1">Belongs to the PP2C family.</text>
</comment>
<dbReference type="SMART" id="SM00331">
    <property type="entry name" value="PP2C_SIG"/>
    <property type="match status" value="1"/>
</dbReference>
<feature type="domain" description="PPM-type phosphatase" evidence="3">
    <location>
        <begin position="104"/>
        <end position="332"/>
    </location>
</feature>
<evidence type="ECO:0000313" key="5">
    <source>
        <dbReference type="Proteomes" id="UP000240830"/>
    </source>
</evidence>
<gene>
    <name evidence="4" type="ORF">PSACC_02679</name>
</gene>
<sequence length="332" mass="37571">MQLPFLLTLLAAVNCSSESISALHNQQLQTVLDDLIERNDRPTETDWGYFREICSNRKKQRHCAEIFDYFHTVLVPLEFPQVPTPPVMWSDWYGAAMPKHGVVPHYFRDTRTTQTFGDDSQTIEGDFMIVSDGITRDPDSDFFSFQIVEFLRVTLPRLNRTVSVEEELYRAAKAVEELLVEVRLPGAATLSAAYRRDNTLYVLTLGDSEARVVRDGQVVYRSPRQRTGRKHEQLAAHRPDSVTRMIIDAIPIQADDYVLLATDGLWDNLSEADVVAEVVGTVKVAARSVMERALQAKEGKRQCIRSKDGDKIDVEECVGGRRDDITVLIAKV</sequence>
<keyword evidence="1" id="KW-0378">Hydrolase</keyword>
<evidence type="ECO:0000313" key="4">
    <source>
        <dbReference type="EMBL" id="PJF17508.1"/>
    </source>
</evidence>
<dbReference type="GO" id="GO:0004722">
    <property type="term" value="F:protein serine/threonine phosphatase activity"/>
    <property type="evidence" value="ECO:0007669"/>
    <property type="project" value="UniProtKB-EC"/>
</dbReference>
<keyword evidence="1" id="KW-0464">Manganese</keyword>
<dbReference type="InterPro" id="IPR036457">
    <property type="entry name" value="PPM-type-like_dom_sf"/>
</dbReference>
<evidence type="ECO:0000259" key="3">
    <source>
        <dbReference type="PROSITE" id="PS51746"/>
    </source>
</evidence>
<comment type="cofactor">
    <cofactor evidence="1">
        <name>Mg(2+)</name>
        <dbReference type="ChEBI" id="CHEBI:18420"/>
    </cofactor>
</comment>
<reference evidence="4 5" key="1">
    <citation type="submission" date="2016-10" db="EMBL/GenBank/DDBJ databases">
        <title>The genome of Paramicrosporidium saccamoebae is the missing link in understanding Cryptomycota and Microsporidia evolution.</title>
        <authorList>
            <person name="Quandt C.A."/>
            <person name="Beaudet D."/>
            <person name="Corsaro D."/>
            <person name="Michel R."/>
            <person name="Corradi N."/>
            <person name="James T."/>
        </authorList>
    </citation>
    <scope>NUCLEOTIDE SEQUENCE [LARGE SCALE GENOMIC DNA]</scope>
    <source>
        <strain evidence="4 5">KSL3</strain>
    </source>
</reference>
<keyword evidence="2" id="KW-0732">Signal</keyword>
<keyword evidence="5" id="KW-1185">Reference proteome</keyword>
<comment type="catalytic activity">
    <reaction evidence="1">
        <text>O-phospho-L-seryl-[protein] + H2O = L-seryl-[protein] + phosphate</text>
        <dbReference type="Rhea" id="RHEA:20629"/>
        <dbReference type="Rhea" id="RHEA-COMP:9863"/>
        <dbReference type="Rhea" id="RHEA-COMP:11604"/>
        <dbReference type="ChEBI" id="CHEBI:15377"/>
        <dbReference type="ChEBI" id="CHEBI:29999"/>
        <dbReference type="ChEBI" id="CHEBI:43474"/>
        <dbReference type="ChEBI" id="CHEBI:83421"/>
        <dbReference type="EC" id="3.1.3.16"/>
    </reaction>
</comment>
<name>A0A2H9TID1_9FUNG</name>
<dbReference type="PANTHER" id="PTHR12320">
    <property type="entry name" value="PROTEIN PHOSPHATASE 2C"/>
    <property type="match status" value="1"/>
</dbReference>
<evidence type="ECO:0000256" key="1">
    <source>
        <dbReference type="RuleBase" id="RU366020"/>
    </source>
</evidence>
<dbReference type="OrthoDB" id="25675at2759"/>
<dbReference type="EC" id="3.1.3.16" evidence="1"/>
<keyword evidence="1" id="KW-0904">Protein phosphatase</keyword>
<dbReference type="Pfam" id="PF13672">
    <property type="entry name" value="PP2C_2"/>
    <property type="match status" value="1"/>
</dbReference>